<proteinExistence type="predicted"/>
<gene>
    <name evidence="3" type="ORF">HD841_003766</name>
</gene>
<reference evidence="3 4" key="1">
    <citation type="submission" date="2020-07" db="EMBL/GenBank/DDBJ databases">
        <authorList>
            <person name="Partida-Martinez L."/>
            <person name="Huntemann M."/>
            <person name="Clum A."/>
            <person name="Wang J."/>
            <person name="Palaniappan K."/>
            <person name="Ritter S."/>
            <person name="Chen I.-M."/>
            <person name="Stamatis D."/>
            <person name="Reddy T."/>
            <person name="O'Malley R."/>
            <person name="Daum C."/>
            <person name="Shapiro N."/>
            <person name="Ivanova N."/>
            <person name="Kyrpides N."/>
            <person name="Woyke T."/>
        </authorList>
    </citation>
    <scope>NUCLEOTIDE SEQUENCE [LARGE SCALE GENOMIC DNA]</scope>
    <source>
        <strain evidence="3 4">AS2.3</strain>
    </source>
</reference>
<evidence type="ECO:0000313" key="3">
    <source>
        <dbReference type="EMBL" id="NYD91946.1"/>
    </source>
</evidence>
<dbReference type="Gene3D" id="3.30.930.30">
    <property type="match status" value="1"/>
</dbReference>
<feature type="region of interest" description="Disordered" evidence="1">
    <location>
        <begin position="467"/>
        <end position="518"/>
    </location>
</feature>
<dbReference type="RefSeq" id="WP_179510355.1">
    <property type="nucleotide sequence ID" value="NZ_JACCBY010000008.1"/>
</dbReference>
<dbReference type="Proteomes" id="UP000517753">
    <property type="component" value="Unassembled WGS sequence"/>
</dbReference>
<dbReference type="EMBL" id="JACCBY010000008">
    <property type="protein sequence ID" value="NYD91946.1"/>
    <property type="molecule type" value="Genomic_DNA"/>
</dbReference>
<feature type="region of interest" description="Disordered" evidence="1">
    <location>
        <begin position="1"/>
        <end position="25"/>
    </location>
</feature>
<protein>
    <recommendedName>
        <fullName evidence="2">MobA/VirD2-like nuclease domain-containing protein</fullName>
    </recommendedName>
</protein>
<feature type="compositionally biased region" description="Basic and acidic residues" evidence="1">
    <location>
        <begin position="531"/>
        <end position="551"/>
    </location>
</feature>
<evidence type="ECO:0000313" key="4">
    <source>
        <dbReference type="Proteomes" id="UP000517753"/>
    </source>
</evidence>
<accession>A0A7Y9FR66</accession>
<evidence type="ECO:0000256" key="1">
    <source>
        <dbReference type="SAM" id="MobiDB-lite"/>
    </source>
</evidence>
<feature type="region of interest" description="Disordered" evidence="1">
    <location>
        <begin position="530"/>
        <end position="551"/>
    </location>
</feature>
<feature type="compositionally biased region" description="Basic and acidic residues" evidence="1">
    <location>
        <begin position="481"/>
        <end position="505"/>
    </location>
</feature>
<keyword evidence="4" id="KW-1185">Reference proteome</keyword>
<name>A0A7Y9FR66_9SPHN</name>
<dbReference type="InterPro" id="IPR005094">
    <property type="entry name" value="Endonuclease_MobA/VirD2"/>
</dbReference>
<evidence type="ECO:0000259" key="2">
    <source>
        <dbReference type="Pfam" id="PF03432"/>
    </source>
</evidence>
<reference evidence="3 4" key="2">
    <citation type="submission" date="2020-08" db="EMBL/GenBank/DDBJ databases">
        <title>The Agave Microbiome: Exploring the role of microbial communities in plant adaptations to desert environments.</title>
        <authorList>
            <person name="Partida-Martinez L.P."/>
        </authorList>
    </citation>
    <scope>NUCLEOTIDE SEQUENCE [LARGE SCALE GENOMIC DNA]</scope>
    <source>
        <strain evidence="3 4">AS2.3</strain>
    </source>
</reference>
<sequence length="551" mass="60162">MADVFAPPRKRVSHSGGGKGKRANTDGTMLAFAVASMLTKPATKPASSEGGYRPGGQVKKAFGGGSHAAVTNRAIMTMERTARGVPEVMVRVTGRQHGSGHVLANMSYISRLGHGPDEQIDLHTSEGEVLRDARDMQALARDWQRWESGDEARRQGATSLSMILSMPANTDPERLKEAALAFAREEFANRSWVAALHVDRDHPHVHLTVARRDHDGRRFHPDRDDLFRYRQRFAQKLRDRGIEANATPARARGIDPRHEPIAARKIREQGEVPRIDKSRADRLRRLRETGAADPARAVLAARQAIVRDTFQRSIGELSSSRSLADQVTAQSLRKFVTTLPEPIPNSIRAMQIDRGAGMTAPAAPDRGEGPAATDPVAAALGRLKAATAEITARRARADDPVAAALTRLEAAKAAIERRRAGDVDRADPLAAIDAMVNARAARIQGGDGADDPLATALARIEAMRTRAAERRAGEEAAASPGRDRSGDHAAAERSEQMRALLEQESRASPAPSVDEVEQFLRQTLDRVLAQQHERELTQQRDRSQDRSGPRR</sequence>
<dbReference type="Pfam" id="PF03432">
    <property type="entry name" value="Relaxase"/>
    <property type="match status" value="1"/>
</dbReference>
<dbReference type="AlphaFoldDB" id="A0A7Y9FR66"/>
<feature type="domain" description="MobA/VirD2-like nuclease" evidence="2">
    <location>
        <begin position="135"/>
        <end position="239"/>
    </location>
</feature>
<organism evidence="3 4">
    <name type="scientific">Sphingomonas melonis</name>
    <dbReference type="NCBI Taxonomy" id="152682"/>
    <lineage>
        <taxon>Bacteria</taxon>
        <taxon>Pseudomonadati</taxon>
        <taxon>Pseudomonadota</taxon>
        <taxon>Alphaproteobacteria</taxon>
        <taxon>Sphingomonadales</taxon>
        <taxon>Sphingomonadaceae</taxon>
        <taxon>Sphingomonas</taxon>
    </lineage>
</organism>
<comment type="caution">
    <text evidence="3">The sequence shown here is derived from an EMBL/GenBank/DDBJ whole genome shotgun (WGS) entry which is preliminary data.</text>
</comment>